<feature type="non-terminal residue" evidence="12">
    <location>
        <position position="1"/>
    </location>
</feature>
<dbReference type="GO" id="GO:0006355">
    <property type="term" value="P:regulation of DNA-templated transcription"/>
    <property type="evidence" value="ECO:0007669"/>
    <property type="project" value="InterPro"/>
</dbReference>
<dbReference type="SMART" id="SM00454">
    <property type="entry name" value="SAM"/>
    <property type="match status" value="1"/>
</dbReference>
<dbReference type="EMBL" id="GANO01002675">
    <property type="protein sequence ID" value="JAB57196.1"/>
    <property type="molecule type" value="mRNA"/>
</dbReference>
<feature type="region of interest" description="Disordered" evidence="10">
    <location>
        <begin position="756"/>
        <end position="809"/>
    </location>
</feature>
<dbReference type="Gene3D" id="1.25.40.170">
    <property type="entry name" value="Smaug, PHAT domain"/>
    <property type="match status" value="1"/>
</dbReference>
<evidence type="ECO:0000256" key="6">
    <source>
        <dbReference type="ARBA" id="ARBA00022491"/>
    </source>
</evidence>
<dbReference type="Gene3D" id="1.10.150.50">
    <property type="entry name" value="Transcription Factor, Ets-1"/>
    <property type="match status" value="1"/>
</dbReference>
<feature type="compositionally biased region" description="Polar residues" evidence="10">
    <location>
        <begin position="343"/>
        <end position="352"/>
    </location>
</feature>
<evidence type="ECO:0000256" key="7">
    <source>
        <dbReference type="ARBA" id="ARBA00022553"/>
    </source>
</evidence>
<dbReference type="Pfam" id="PF00536">
    <property type="entry name" value="SAM_1"/>
    <property type="match status" value="1"/>
</dbReference>
<feature type="compositionally biased region" description="Low complexity" evidence="10">
    <location>
        <begin position="353"/>
        <end position="376"/>
    </location>
</feature>
<feature type="region of interest" description="Disordered" evidence="10">
    <location>
        <begin position="499"/>
        <end position="518"/>
    </location>
</feature>
<feature type="compositionally biased region" description="Low complexity" evidence="10">
    <location>
        <begin position="841"/>
        <end position="867"/>
    </location>
</feature>
<dbReference type="GO" id="GO:0000932">
    <property type="term" value="C:P-body"/>
    <property type="evidence" value="ECO:0007669"/>
    <property type="project" value="TreeGrafter"/>
</dbReference>
<dbReference type="InterPro" id="IPR037634">
    <property type="entry name" value="Smaug_SAM"/>
</dbReference>
<evidence type="ECO:0000256" key="1">
    <source>
        <dbReference type="ARBA" id="ARBA00004496"/>
    </source>
</evidence>
<evidence type="ECO:0000256" key="8">
    <source>
        <dbReference type="ARBA" id="ARBA00022845"/>
    </source>
</evidence>
<keyword evidence="6" id="KW-0678">Repressor</keyword>
<feature type="region of interest" description="Disordered" evidence="10">
    <location>
        <begin position="341"/>
        <end position="380"/>
    </location>
</feature>
<dbReference type="PANTHER" id="PTHR12515:SF5">
    <property type="entry name" value="PROTEIN SMAUG"/>
    <property type="match status" value="1"/>
</dbReference>
<dbReference type="GO" id="GO:0030371">
    <property type="term" value="F:translation repressor activity"/>
    <property type="evidence" value="ECO:0007669"/>
    <property type="project" value="InterPro"/>
</dbReference>
<evidence type="ECO:0000256" key="2">
    <source>
        <dbReference type="ARBA" id="ARBA00008232"/>
    </source>
</evidence>
<feature type="region of interest" description="Disordered" evidence="10">
    <location>
        <begin position="841"/>
        <end position="870"/>
    </location>
</feature>
<keyword evidence="8" id="KW-0810">Translation regulation</keyword>
<dbReference type="InterPro" id="IPR013761">
    <property type="entry name" value="SAM/pointed_sf"/>
</dbReference>
<dbReference type="InterPro" id="IPR058599">
    <property type="entry name" value="PHAT_Smg/ZCCHC2-like"/>
</dbReference>
<feature type="compositionally biased region" description="Low complexity" evidence="10">
    <location>
        <begin position="434"/>
        <end position="455"/>
    </location>
</feature>
<dbReference type="GO" id="GO:0000289">
    <property type="term" value="P:nuclear-transcribed mRNA poly(A) tail shortening"/>
    <property type="evidence" value="ECO:0007669"/>
    <property type="project" value="TreeGrafter"/>
</dbReference>
<evidence type="ECO:0000256" key="10">
    <source>
        <dbReference type="SAM" id="MobiDB-lite"/>
    </source>
</evidence>
<feature type="region of interest" description="Disordered" evidence="10">
    <location>
        <begin position="427"/>
        <end position="455"/>
    </location>
</feature>
<keyword evidence="7" id="KW-0597">Phosphoprotein</keyword>
<keyword evidence="9" id="KW-0694">RNA-binding</keyword>
<proteinExistence type="evidence at transcript level"/>
<dbReference type="InterPro" id="IPR050897">
    <property type="entry name" value="SMAUG/VTS1_RNA-bind"/>
</dbReference>
<keyword evidence="5" id="KW-0963">Cytoplasm</keyword>
<name>U5EX72_9DIPT</name>
<evidence type="ECO:0000256" key="3">
    <source>
        <dbReference type="ARBA" id="ARBA00018651"/>
    </source>
</evidence>
<accession>U5EX72</accession>
<dbReference type="InterPro" id="IPR016024">
    <property type="entry name" value="ARM-type_fold"/>
</dbReference>
<dbReference type="CDD" id="cd09557">
    <property type="entry name" value="SAM_Smaug"/>
    <property type="match status" value="1"/>
</dbReference>
<evidence type="ECO:0000256" key="4">
    <source>
        <dbReference type="ARBA" id="ARBA00022473"/>
    </source>
</evidence>
<evidence type="ECO:0000259" key="11">
    <source>
        <dbReference type="SMART" id="SM00454"/>
    </source>
</evidence>
<sequence>NKEKMKYPGNPSTLFCEQVGTVVQLFEQWNDCERTVVLYALLKRIPFPNLKFLQLSIDYNLAQNYSSQTKLKILENNSNNALFLTKLFQKYKNINHNNNNNNTTSINKNNCNKNDTQQQQQLTKDSIYESAEYIDAAILNAKHEKREDILNDILTYLPLLKPGNDEAKSVYISMIPSAVDDSIRQIVPTEIVQQILSYLLIHPAVTNEDRRSLSQWLRHLEEHISSSFVPSLGNTATAPISPITDKINYFMLPTTNNNICNHHLNMNQSNNSINSSSQYLSSSWRSLFHHHHQQSSQTSINSQCDTQQQPKIEWDLSSIHMTQDFCEDAKKVKDFPKAIGKNNRLTSSSQTINSNGCIHNNNNSSSSNNNSQNSLNSDRRCSNHEITATTAATDSLLYDQTEDHHISFSKNGTEIFDYDDDNDDNEFKNFISATSPTTTSGGSNSSNNNSNLLSTNNSNTKTVSFDNNLNDFLTIPPVILTNNECALVKTRRSNSLTTTVTSMSGSYDGGLQPQQRQQGECSSAENLTNLHLLQQKPRSFSLTMESPRSSLTSSGSETRLDDFKQMNFIKMYGNGTNIGMTNIGHWLKSLRLHKYCWLFSNVTYDEMLDITEDYLQNLGVTKGARHKLVLCIHKLKERFHVLQQIEKELLAGQNLSLNSILEELTNIVLTPMKPIGHCPQEDVATQFIKVIDLVASILLIRPICSQQDEDSLNVFLWILDRSMQNDAFLSHNNQLKEHKYKLSKIKMQFAPKSHYSKNLSSNGNINKPRWNSNSKHKTGNNNNDGSKPHRKNSIPHFPPNTSQQQQQQQQIHYYYPINSNSNNYNKSSSYPSFASTLIGNNSSSNNNNNNNNNGCNNNNINNNSNNNAKHNQLLHSQNNIIFHRHSLNNLTQQQLSTSSSSNHSSTLSSIPILVSSSAATTKASATTKTCKSNNCSNNLSSQSQNDLLNGGDINTRLEFLCLQMTEQAIN</sequence>
<dbReference type="Pfam" id="PF26034">
    <property type="entry name" value="PHAT_SMAUG"/>
    <property type="match status" value="1"/>
</dbReference>
<dbReference type="InterPro" id="IPR037093">
    <property type="entry name" value="PHAT_dom_sf"/>
</dbReference>
<feature type="domain" description="SAM" evidence="11">
    <location>
        <begin position="575"/>
        <end position="638"/>
    </location>
</feature>
<dbReference type="InterPro" id="IPR015327">
    <property type="entry name" value="PHAT_dom"/>
</dbReference>
<dbReference type="PANTHER" id="PTHR12515">
    <property type="entry name" value="STERILE ALPHA MOTIF DOMAIN CONTAINING PROTEIN 4-RELATED"/>
    <property type="match status" value="1"/>
</dbReference>
<comment type="subcellular location">
    <subcellularLocation>
        <location evidence="1">Cytoplasm</location>
    </subcellularLocation>
</comment>
<reference evidence="12" key="1">
    <citation type="journal article" date="2014" name="Insect Biochem. Mol. Biol.">
        <title>An insight into the sialome of the frog biting fly, Corethrella appendiculata.</title>
        <authorList>
            <person name="Ribeiro J.M.C."/>
            <person name="Chagas A.C."/>
            <person name="Pham V.M."/>
            <person name="Lounibos L.P."/>
            <person name="Calvo E."/>
        </authorList>
    </citation>
    <scope>NUCLEOTIDE SEQUENCE</scope>
    <source>
        <tissue evidence="12">Salivary glands</tissue>
    </source>
</reference>
<comment type="similarity">
    <text evidence="2">Belongs to the SMAUG family.</text>
</comment>
<evidence type="ECO:0000256" key="5">
    <source>
        <dbReference type="ARBA" id="ARBA00022490"/>
    </source>
</evidence>
<feature type="compositionally biased region" description="Polar residues" evidence="10">
    <location>
        <begin position="756"/>
        <end position="785"/>
    </location>
</feature>
<dbReference type="GO" id="GO:0003729">
    <property type="term" value="F:mRNA binding"/>
    <property type="evidence" value="ECO:0007669"/>
    <property type="project" value="TreeGrafter"/>
</dbReference>
<keyword evidence="4" id="KW-0217">Developmental protein</keyword>
<dbReference type="SUPFAM" id="SSF48371">
    <property type="entry name" value="ARM repeat"/>
    <property type="match status" value="1"/>
</dbReference>
<dbReference type="Pfam" id="PF09246">
    <property type="entry name" value="PHAT"/>
    <property type="match status" value="1"/>
</dbReference>
<evidence type="ECO:0000313" key="12">
    <source>
        <dbReference type="EMBL" id="JAB57196.1"/>
    </source>
</evidence>
<dbReference type="InterPro" id="IPR001660">
    <property type="entry name" value="SAM"/>
</dbReference>
<evidence type="ECO:0000256" key="9">
    <source>
        <dbReference type="ARBA" id="ARBA00022884"/>
    </source>
</evidence>
<organism evidence="12">
    <name type="scientific">Corethrella appendiculata</name>
    <dbReference type="NCBI Taxonomy" id="1370023"/>
    <lineage>
        <taxon>Eukaryota</taxon>
        <taxon>Metazoa</taxon>
        <taxon>Ecdysozoa</taxon>
        <taxon>Arthropoda</taxon>
        <taxon>Hexapoda</taxon>
        <taxon>Insecta</taxon>
        <taxon>Pterygota</taxon>
        <taxon>Neoptera</taxon>
        <taxon>Endopterygota</taxon>
        <taxon>Diptera</taxon>
        <taxon>Nematocera</taxon>
        <taxon>Culicoidea</taxon>
        <taxon>Chaoboridae</taxon>
        <taxon>Corethrella</taxon>
    </lineage>
</organism>
<protein>
    <recommendedName>
        <fullName evidence="3">Protein Smaug</fullName>
    </recommendedName>
</protein>
<dbReference type="FunFam" id="1.10.150.50:FF:000076">
    <property type="entry name" value="Smg, isoform B"/>
    <property type="match status" value="1"/>
</dbReference>
<dbReference type="AlphaFoldDB" id="U5EX72"/>
<dbReference type="SUPFAM" id="SSF47769">
    <property type="entry name" value="SAM/Pointed domain"/>
    <property type="match status" value="1"/>
</dbReference>